<dbReference type="RefSeq" id="WP_067478330.1">
    <property type="nucleotide sequence ID" value="NZ_CP015961.1"/>
</dbReference>
<sequence>MKRTFETAETARKALELRRAGTSYRDIAHQLDISLGHAHDLVRRELAEVPVADRIALRNLEAERLDMLQAIVWPQARTGDLAAIKEIRAISESRRKLFGLDAPQQVEMHDVAPVDILGTARNILALIQGDESGPIIDGENFDEMGELDDGP</sequence>
<dbReference type="AlphaFoldDB" id="A0A173LKL0"/>
<dbReference type="KEGG" id="dtm:BJL86_0443"/>
<dbReference type="Proteomes" id="UP000186104">
    <property type="component" value="Chromosome"/>
</dbReference>
<accession>A0A173LKL0</accession>
<name>A0A173LKL0_9ACTN</name>
<proteinExistence type="predicted"/>
<keyword evidence="2" id="KW-1185">Reference proteome</keyword>
<organism evidence="1 2">
    <name type="scientific">Dietzia timorensis</name>
    <dbReference type="NCBI Taxonomy" id="499555"/>
    <lineage>
        <taxon>Bacteria</taxon>
        <taxon>Bacillati</taxon>
        <taxon>Actinomycetota</taxon>
        <taxon>Actinomycetes</taxon>
        <taxon>Mycobacteriales</taxon>
        <taxon>Dietziaceae</taxon>
        <taxon>Dietzia</taxon>
    </lineage>
</organism>
<dbReference type="STRING" id="499555.BJL86_0443"/>
<dbReference type="OrthoDB" id="4338705at2"/>
<evidence type="ECO:0000313" key="2">
    <source>
        <dbReference type="Proteomes" id="UP000186104"/>
    </source>
</evidence>
<protein>
    <submittedName>
        <fullName evidence="1">Uncharacterized protein</fullName>
    </submittedName>
</protein>
<evidence type="ECO:0000313" key="1">
    <source>
        <dbReference type="EMBL" id="ANI91252.1"/>
    </source>
</evidence>
<gene>
    <name evidence="1" type="ORF">BJL86_0443</name>
</gene>
<reference evidence="1 2" key="1">
    <citation type="submission" date="2016-06" db="EMBL/GenBank/DDBJ databases">
        <title>Complete genome sequence of a saline-alkali tolerant type strain Dietzia timorensis ID05-A0528T.</title>
        <authorList>
            <person name="Wu X."/>
        </authorList>
    </citation>
    <scope>NUCLEOTIDE SEQUENCE [LARGE SCALE GENOMIC DNA]</scope>
    <source>
        <strain evidence="1 2">ID05-A0528</strain>
    </source>
</reference>
<dbReference type="EMBL" id="CP015961">
    <property type="protein sequence ID" value="ANI91252.1"/>
    <property type="molecule type" value="Genomic_DNA"/>
</dbReference>